<dbReference type="Pfam" id="PF12833">
    <property type="entry name" value="HTH_18"/>
    <property type="match status" value="1"/>
</dbReference>
<keyword evidence="3" id="KW-0804">Transcription</keyword>
<keyword evidence="1" id="KW-0805">Transcription regulation</keyword>
<proteinExistence type="predicted"/>
<dbReference type="PANTHER" id="PTHR43280">
    <property type="entry name" value="ARAC-FAMILY TRANSCRIPTIONAL REGULATOR"/>
    <property type="match status" value="1"/>
</dbReference>
<dbReference type="OrthoDB" id="792101at2"/>
<dbReference type="Proteomes" id="UP000283523">
    <property type="component" value="Unassembled WGS sequence"/>
</dbReference>
<dbReference type="AlphaFoldDB" id="A0A418LVP0"/>
<comment type="caution">
    <text evidence="5">The sequence shown here is derived from an EMBL/GenBank/DDBJ whole genome shotgun (WGS) entry which is preliminary data.</text>
</comment>
<dbReference type="EMBL" id="QXED01000020">
    <property type="protein sequence ID" value="RIV17309.1"/>
    <property type="molecule type" value="Genomic_DNA"/>
</dbReference>
<accession>A0A418LVP0</accession>
<dbReference type="InterPro" id="IPR014710">
    <property type="entry name" value="RmlC-like_jellyroll"/>
</dbReference>
<evidence type="ECO:0000256" key="2">
    <source>
        <dbReference type="ARBA" id="ARBA00023125"/>
    </source>
</evidence>
<evidence type="ECO:0000259" key="4">
    <source>
        <dbReference type="PROSITE" id="PS01124"/>
    </source>
</evidence>
<feature type="domain" description="HTH araC/xylS-type" evidence="4">
    <location>
        <begin position="187"/>
        <end position="285"/>
    </location>
</feature>
<dbReference type="PANTHER" id="PTHR43280:SF27">
    <property type="entry name" value="TRANSCRIPTIONAL REGULATOR MTLR"/>
    <property type="match status" value="1"/>
</dbReference>
<protein>
    <submittedName>
        <fullName evidence="5">AraC family transcriptional regulator</fullName>
    </submittedName>
</protein>
<dbReference type="InterPro" id="IPR037923">
    <property type="entry name" value="HTH-like"/>
</dbReference>
<dbReference type="Gene3D" id="2.60.120.10">
    <property type="entry name" value="Jelly Rolls"/>
    <property type="match status" value="1"/>
</dbReference>
<organism evidence="5 6">
    <name type="scientific">Fibrisoma montanum</name>
    <dbReference type="NCBI Taxonomy" id="2305895"/>
    <lineage>
        <taxon>Bacteria</taxon>
        <taxon>Pseudomonadati</taxon>
        <taxon>Bacteroidota</taxon>
        <taxon>Cytophagia</taxon>
        <taxon>Cytophagales</taxon>
        <taxon>Spirosomataceae</taxon>
        <taxon>Fibrisoma</taxon>
    </lineage>
</organism>
<dbReference type="InterPro" id="IPR018060">
    <property type="entry name" value="HTH_AraC"/>
</dbReference>
<name>A0A418LVP0_9BACT</name>
<dbReference type="GO" id="GO:0003700">
    <property type="term" value="F:DNA-binding transcription factor activity"/>
    <property type="evidence" value="ECO:0007669"/>
    <property type="project" value="InterPro"/>
</dbReference>
<dbReference type="SUPFAM" id="SSF46689">
    <property type="entry name" value="Homeodomain-like"/>
    <property type="match status" value="2"/>
</dbReference>
<dbReference type="PROSITE" id="PS01124">
    <property type="entry name" value="HTH_ARAC_FAMILY_2"/>
    <property type="match status" value="1"/>
</dbReference>
<dbReference type="SMART" id="SM00342">
    <property type="entry name" value="HTH_ARAC"/>
    <property type="match status" value="1"/>
</dbReference>
<keyword evidence="2" id="KW-0238">DNA-binding</keyword>
<dbReference type="Pfam" id="PF02311">
    <property type="entry name" value="AraC_binding"/>
    <property type="match status" value="1"/>
</dbReference>
<evidence type="ECO:0000313" key="5">
    <source>
        <dbReference type="EMBL" id="RIV17309.1"/>
    </source>
</evidence>
<evidence type="ECO:0000313" key="6">
    <source>
        <dbReference type="Proteomes" id="UP000283523"/>
    </source>
</evidence>
<sequence>MKPQLLTVPLKSEQSFSVRRDIVPYFYNRWHYHPDVELVHLEAGSGTQFIGDRIQPFSAGDLLLIGSNLPHYWRCDDAYFAEDSTRRAIATVVHFKEECLGKSFLQLPESRDVRSLLETARLGMRLHGALQKAVARKLRLLLNANGLKRITLLLDILDQIAHSDERTLLTTATLFRPTDEVDTERINRILQYSLENFQRPITLQQIADVATMSPNAFCRYFKAHNRKTYSQFLTELRVGKACSLLLANKTSIARVGYESGFNSVSNFNKYFRAVMGMSPLKYQQQYLKPTRLPELVP</sequence>
<dbReference type="GO" id="GO:0043565">
    <property type="term" value="F:sequence-specific DNA binding"/>
    <property type="evidence" value="ECO:0007669"/>
    <property type="project" value="InterPro"/>
</dbReference>
<dbReference type="Gene3D" id="1.10.10.60">
    <property type="entry name" value="Homeodomain-like"/>
    <property type="match status" value="2"/>
</dbReference>
<gene>
    <name evidence="5" type="ORF">DYU11_32560</name>
</gene>
<dbReference type="InterPro" id="IPR009057">
    <property type="entry name" value="Homeodomain-like_sf"/>
</dbReference>
<dbReference type="InterPro" id="IPR018062">
    <property type="entry name" value="HTH_AraC-typ_CS"/>
</dbReference>
<dbReference type="RefSeq" id="WP_119671943.1">
    <property type="nucleotide sequence ID" value="NZ_QXED01000020.1"/>
</dbReference>
<reference evidence="5 6" key="1">
    <citation type="submission" date="2018-08" db="EMBL/GenBank/DDBJ databases">
        <title>Fibrisoma montanum sp. nov., isolated from Danxia mountain soil.</title>
        <authorList>
            <person name="Huang Y."/>
        </authorList>
    </citation>
    <scope>NUCLEOTIDE SEQUENCE [LARGE SCALE GENOMIC DNA]</scope>
    <source>
        <strain evidence="5 6">HYT19</strain>
    </source>
</reference>
<keyword evidence="6" id="KW-1185">Reference proteome</keyword>
<evidence type="ECO:0000256" key="3">
    <source>
        <dbReference type="ARBA" id="ARBA00023163"/>
    </source>
</evidence>
<dbReference type="InterPro" id="IPR003313">
    <property type="entry name" value="AraC-bd"/>
</dbReference>
<evidence type="ECO:0000256" key="1">
    <source>
        <dbReference type="ARBA" id="ARBA00023015"/>
    </source>
</evidence>
<dbReference type="PROSITE" id="PS00041">
    <property type="entry name" value="HTH_ARAC_FAMILY_1"/>
    <property type="match status" value="1"/>
</dbReference>
<dbReference type="SUPFAM" id="SSF51215">
    <property type="entry name" value="Regulatory protein AraC"/>
    <property type="match status" value="1"/>
</dbReference>
<dbReference type="CDD" id="cd06976">
    <property type="entry name" value="cupin_MtlR-like_N"/>
    <property type="match status" value="1"/>
</dbReference>